<evidence type="ECO:0000256" key="1">
    <source>
        <dbReference type="ARBA" id="ARBA00004340"/>
    </source>
</evidence>
<dbReference type="OrthoDB" id="2330950at2759"/>
<organism evidence="5 6">
    <name type="scientific">Glomus cerebriforme</name>
    <dbReference type="NCBI Taxonomy" id="658196"/>
    <lineage>
        <taxon>Eukaryota</taxon>
        <taxon>Fungi</taxon>
        <taxon>Fungi incertae sedis</taxon>
        <taxon>Mucoromycota</taxon>
        <taxon>Glomeromycotina</taxon>
        <taxon>Glomeromycetes</taxon>
        <taxon>Glomerales</taxon>
        <taxon>Glomeraceae</taxon>
        <taxon>Glomus</taxon>
    </lineage>
</organism>
<dbReference type="SMART" id="SM00220">
    <property type="entry name" value="S_TKc"/>
    <property type="match status" value="1"/>
</dbReference>
<dbReference type="GO" id="GO:0004672">
    <property type="term" value="F:protein kinase activity"/>
    <property type="evidence" value="ECO:0007669"/>
    <property type="project" value="InterPro"/>
</dbReference>
<gene>
    <name evidence="5" type="ORF">C1645_837678</name>
</gene>
<dbReference type="EMBL" id="QKYT01000862">
    <property type="protein sequence ID" value="RIA81019.1"/>
    <property type="molecule type" value="Genomic_DNA"/>
</dbReference>
<proteinExistence type="predicted"/>
<keyword evidence="3" id="KW-0964">Secreted</keyword>
<dbReference type="SUPFAM" id="SSF56112">
    <property type="entry name" value="Protein kinase-like (PK-like)"/>
    <property type="match status" value="1"/>
</dbReference>
<reference evidence="5 6" key="1">
    <citation type="submission" date="2018-06" db="EMBL/GenBank/DDBJ databases">
        <title>Comparative genomics reveals the genomic features of Rhizophagus irregularis, R. cerebriforme, R. diaphanum and Gigaspora rosea, and their symbiotic lifestyle signature.</title>
        <authorList>
            <person name="Morin E."/>
            <person name="San Clemente H."/>
            <person name="Chen E.C.H."/>
            <person name="De La Providencia I."/>
            <person name="Hainaut M."/>
            <person name="Kuo A."/>
            <person name="Kohler A."/>
            <person name="Murat C."/>
            <person name="Tang N."/>
            <person name="Roy S."/>
            <person name="Loubradou J."/>
            <person name="Henrissat B."/>
            <person name="Grigoriev I.V."/>
            <person name="Corradi N."/>
            <person name="Roux C."/>
            <person name="Martin F.M."/>
        </authorList>
    </citation>
    <scope>NUCLEOTIDE SEQUENCE [LARGE SCALE GENOMIC DNA]</scope>
    <source>
        <strain evidence="5 6">DAOM 227022</strain>
    </source>
</reference>
<sequence>MSIDGTPITLWCLEYGSSSFSVTIGNNNSIFDLKKAIFEEISVPDNVKAKNLSLWSVNVEESQLESNTPDGLMTDGNEIKIVTQKVGNTFHGVQGNSIRVIVRAPVATKQPGAEKIKDLNFEIFVLRTDNTRKSSSVYKYVRESGGVNTWEIEMEIDRNYDDGIRILNKYPNAPTQGSDEIRVNQPFCRNVVNEIVKMLSLERELLVLGGDHGFWQEGQVYADIIIGHRVYRQELTNSPPDLSKGLGWEVKNDLSDGTKEREGKGQLVKYARIYLTADRPLTRVFYGCLTDGSLWKFTKIQLLYDDDGAPKMKFEESSFYQWNEQTASLITGLISRYYAELTEKLREKKESQDNDNTYMYRNKSSISTESLLASFIKEGVNIRLNSGNYIHVQITSHLGTGRECIVFLAQVCDYGIKDAVLKIEVCKNTEISQVYREISVLCALRDLSCVPKILFEGHTAGGFPALLTDFVGQSLESLIPNNGNIDDFILFRVILDLLSCLQEIHASGYAHGDVAIRNVIQRNGHFYLIDFDLATLLQLLSDPCQAIIQDYVRLCQIIGIIKFEEKMSFSELIGKLKGELKSLVVFVENASRWKITDEGKWLEKFGAIVKQFYERSSRKVLWK</sequence>
<dbReference type="STRING" id="658196.A0A397S885"/>
<evidence type="ECO:0000256" key="2">
    <source>
        <dbReference type="ARBA" id="ARBA00004613"/>
    </source>
</evidence>
<dbReference type="InterPro" id="IPR011009">
    <property type="entry name" value="Kinase-like_dom_sf"/>
</dbReference>
<evidence type="ECO:0000313" key="6">
    <source>
        <dbReference type="Proteomes" id="UP000265703"/>
    </source>
</evidence>
<dbReference type="GO" id="GO:0005576">
    <property type="term" value="C:extracellular region"/>
    <property type="evidence" value="ECO:0007669"/>
    <property type="project" value="UniProtKB-SubCell"/>
</dbReference>
<comment type="caution">
    <text evidence="5">The sequence shown here is derived from an EMBL/GenBank/DDBJ whole genome shotgun (WGS) entry which is preliminary data.</text>
</comment>
<keyword evidence="6" id="KW-1185">Reference proteome</keyword>
<dbReference type="AlphaFoldDB" id="A0A397S885"/>
<feature type="domain" description="Protein kinase" evidence="4">
    <location>
        <begin position="392"/>
        <end position="623"/>
    </location>
</feature>
<name>A0A397S885_9GLOM</name>
<dbReference type="Pfam" id="PF20147">
    <property type="entry name" value="Crinkler"/>
    <property type="match status" value="1"/>
</dbReference>
<accession>A0A397S885</accession>
<evidence type="ECO:0000256" key="3">
    <source>
        <dbReference type="ARBA" id="ARBA00022525"/>
    </source>
</evidence>
<evidence type="ECO:0000259" key="4">
    <source>
        <dbReference type="PROSITE" id="PS50011"/>
    </source>
</evidence>
<dbReference type="InterPro" id="IPR045379">
    <property type="entry name" value="Crinkler_N"/>
</dbReference>
<dbReference type="Gene3D" id="1.10.510.10">
    <property type="entry name" value="Transferase(Phosphotransferase) domain 1"/>
    <property type="match status" value="1"/>
</dbReference>
<evidence type="ECO:0000313" key="5">
    <source>
        <dbReference type="EMBL" id="RIA81019.1"/>
    </source>
</evidence>
<dbReference type="Proteomes" id="UP000265703">
    <property type="component" value="Unassembled WGS sequence"/>
</dbReference>
<protein>
    <recommendedName>
        <fullName evidence="4">Protein kinase domain-containing protein</fullName>
    </recommendedName>
</protein>
<comment type="subcellular location">
    <subcellularLocation>
        <location evidence="1">Host cell</location>
    </subcellularLocation>
    <subcellularLocation>
        <location evidence="2">Secreted</location>
    </subcellularLocation>
</comment>
<dbReference type="PROSITE" id="PS50011">
    <property type="entry name" value="PROTEIN_KINASE_DOM"/>
    <property type="match status" value="1"/>
</dbReference>
<dbReference type="InterPro" id="IPR000719">
    <property type="entry name" value="Prot_kinase_dom"/>
</dbReference>
<dbReference type="GO" id="GO:0005524">
    <property type="term" value="F:ATP binding"/>
    <property type="evidence" value="ECO:0007669"/>
    <property type="project" value="InterPro"/>
</dbReference>
<dbReference type="GO" id="GO:0043657">
    <property type="term" value="C:host cell"/>
    <property type="evidence" value="ECO:0007669"/>
    <property type="project" value="UniProtKB-SubCell"/>
</dbReference>